<dbReference type="PANTHER" id="PTHR24113:SF12">
    <property type="entry name" value="RAN GTPASE-ACTIVATING PROTEIN 1"/>
    <property type="match status" value="1"/>
</dbReference>
<evidence type="ECO:0000256" key="1">
    <source>
        <dbReference type="ARBA" id="ARBA00022468"/>
    </source>
</evidence>
<accession>A0A7J8VCM9</accession>
<reference evidence="4 5" key="1">
    <citation type="journal article" date="2019" name="Genome Biol. Evol.">
        <title>Insights into the evolution of the New World diploid cottons (Gossypium, subgenus Houzingenia) based on genome sequencing.</title>
        <authorList>
            <person name="Grover C.E."/>
            <person name="Arick M.A. 2nd"/>
            <person name="Thrash A."/>
            <person name="Conover J.L."/>
            <person name="Sanders W.S."/>
            <person name="Peterson D.G."/>
            <person name="Frelichowski J.E."/>
            <person name="Scheffler J.A."/>
            <person name="Scheffler B.E."/>
            <person name="Wendel J.F."/>
        </authorList>
    </citation>
    <scope>NUCLEOTIDE SEQUENCE [LARGE SCALE GENOMIC DNA]</scope>
    <source>
        <strain evidence="4">57</strain>
        <tissue evidence="4">Leaf</tissue>
    </source>
</reference>
<dbReference type="Gene3D" id="3.80.10.10">
    <property type="entry name" value="Ribonuclease Inhibitor"/>
    <property type="match status" value="3"/>
</dbReference>
<proteinExistence type="predicted"/>
<dbReference type="Proteomes" id="UP000593573">
    <property type="component" value="Unassembled WGS sequence"/>
</dbReference>
<dbReference type="Pfam" id="PF13516">
    <property type="entry name" value="LRR_6"/>
    <property type="match status" value="4"/>
</dbReference>
<keyword evidence="5" id="KW-1185">Reference proteome</keyword>
<dbReference type="AlphaFoldDB" id="A0A7J8VCM9"/>
<organism evidence="4 5">
    <name type="scientific">Gossypium klotzschianum</name>
    <dbReference type="NCBI Taxonomy" id="34286"/>
    <lineage>
        <taxon>Eukaryota</taxon>
        <taxon>Viridiplantae</taxon>
        <taxon>Streptophyta</taxon>
        <taxon>Embryophyta</taxon>
        <taxon>Tracheophyta</taxon>
        <taxon>Spermatophyta</taxon>
        <taxon>Magnoliopsida</taxon>
        <taxon>eudicotyledons</taxon>
        <taxon>Gunneridae</taxon>
        <taxon>Pentapetalae</taxon>
        <taxon>rosids</taxon>
        <taxon>malvids</taxon>
        <taxon>Malvales</taxon>
        <taxon>Malvaceae</taxon>
        <taxon>Malvoideae</taxon>
        <taxon>Gossypium</taxon>
    </lineage>
</organism>
<evidence type="ECO:0000256" key="2">
    <source>
        <dbReference type="ARBA" id="ARBA00022614"/>
    </source>
</evidence>
<dbReference type="GO" id="GO:0031267">
    <property type="term" value="F:small GTPase binding"/>
    <property type="evidence" value="ECO:0007669"/>
    <property type="project" value="TreeGrafter"/>
</dbReference>
<gene>
    <name evidence="4" type="ORF">Goklo_012337</name>
</gene>
<dbReference type="GO" id="GO:0006913">
    <property type="term" value="P:nucleocytoplasmic transport"/>
    <property type="evidence" value="ECO:0007669"/>
    <property type="project" value="TreeGrafter"/>
</dbReference>
<name>A0A7J8VCM9_9ROSI</name>
<evidence type="ECO:0000313" key="4">
    <source>
        <dbReference type="EMBL" id="MBA0660300.1"/>
    </source>
</evidence>
<dbReference type="InterPro" id="IPR032675">
    <property type="entry name" value="LRR_dom_sf"/>
</dbReference>
<dbReference type="OrthoDB" id="341587at2759"/>
<dbReference type="GO" id="GO:0005829">
    <property type="term" value="C:cytosol"/>
    <property type="evidence" value="ECO:0007669"/>
    <property type="project" value="TreeGrafter"/>
</dbReference>
<protein>
    <submittedName>
        <fullName evidence="4">Uncharacterized protein</fullName>
    </submittedName>
</protein>
<dbReference type="PANTHER" id="PTHR24113">
    <property type="entry name" value="RAN GTPASE-ACTIVATING PROTEIN 1"/>
    <property type="match status" value="1"/>
</dbReference>
<evidence type="ECO:0000256" key="3">
    <source>
        <dbReference type="ARBA" id="ARBA00022737"/>
    </source>
</evidence>
<keyword evidence="3" id="KW-0677">Repeat</keyword>
<dbReference type="SMART" id="SM00368">
    <property type="entry name" value="LRR_RI"/>
    <property type="match status" value="6"/>
</dbReference>
<feature type="non-terminal residue" evidence="4">
    <location>
        <position position="1"/>
    </location>
</feature>
<comment type="caution">
    <text evidence="4">The sequence shown here is derived from an EMBL/GenBank/DDBJ whole genome shotgun (WGS) entry which is preliminary data.</text>
</comment>
<dbReference type="SUPFAM" id="SSF52047">
    <property type="entry name" value="RNI-like"/>
    <property type="match status" value="1"/>
</dbReference>
<keyword evidence="2" id="KW-0433">Leucine-rich repeat</keyword>
<keyword evidence="1" id="KW-0343">GTPase activation</keyword>
<evidence type="ECO:0000313" key="5">
    <source>
        <dbReference type="Proteomes" id="UP000593573"/>
    </source>
</evidence>
<dbReference type="GO" id="GO:0048471">
    <property type="term" value="C:perinuclear region of cytoplasm"/>
    <property type="evidence" value="ECO:0007669"/>
    <property type="project" value="TreeGrafter"/>
</dbReference>
<dbReference type="FunFam" id="3.80.10.10:FF:001374">
    <property type="entry name" value="RNI-like superfamily protein"/>
    <property type="match status" value="1"/>
</dbReference>
<dbReference type="GO" id="GO:0005634">
    <property type="term" value="C:nucleus"/>
    <property type="evidence" value="ECO:0007669"/>
    <property type="project" value="TreeGrafter"/>
</dbReference>
<sequence length="246" mass="26835">MEAFDGVLEANMVLKTLDLSGNPIGDEGIKCLCDILVNNTGIQKLQLNSVDLGDEGAKAIAELLKKNSTLRALELNNNMIDYSGFTSLAGALLENKTIRNFHLNGNYGGALGANALAKGLEGNKSLRELHLHGNSIGDEGIRSLISSLSSHKAVHLTNMFFLGKITLLDFGNNSITAKGAFHVAEYIKRSKNLLWVNLYMNDIGDENYTSILGVKLHWYKILKIYQGAEKIADALKENQTVTTIDL</sequence>
<dbReference type="EMBL" id="JABFAB010000009">
    <property type="protein sequence ID" value="MBA0660300.1"/>
    <property type="molecule type" value="Genomic_DNA"/>
</dbReference>
<dbReference type="InterPro" id="IPR027038">
    <property type="entry name" value="RanGap"/>
</dbReference>
<dbReference type="InterPro" id="IPR001611">
    <property type="entry name" value="Leu-rich_rpt"/>
</dbReference>
<dbReference type="GO" id="GO:0005096">
    <property type="term" value="F:GTPase activator activity"/>
    <property type="evidence" value="ECO:0007669"/>
    <property type="project" value="InterPro"/>
</dbReference>